<dbReference type="PIRSF" id="PIRSF001439">
    <property type="entry name" value="CryM"/>
    <property type="match status" value="1"/>
</dbReference>
<keyword evidence="2" id="KW-1185">Reference proteome</keyword>
<gene>
    <name evidence="1" type="ORF">DF185_22045</name>
</gene>
<evidence type="ECO:0000313" key="1">
    <source>
        <dbReference type="EMBL" id="PXX95403.1"/>
    </source>
</evidence>
<dbReference type="EMBL" id="QFLI01000015">
    <property type="protein sequence ID" value="PXX95403.1"/>
    <property type="molecule type" value="Genomic_DNA"/>
</dbReference>
<protein>
    <recommendedName>
        <fullName evidence="3">Ornithine cyclodeaminase</fullName>
    </recommendedName>
</protein>
<evidence type="ECO:0000313" key="2">
    <source>
        <dbReference type="Proteomes" id="UP000248079"/>
    </source>
</evidence>
<reference evidence="1 2" key="1">
    <citation type="submission" date="2018-05" db="EMBL/GenBank/DDBJ databases">
        <title>Marinifilum breve JC075T sp. nov., a marine bacterium isolated from Yongle Blue Hole in the South China Sea.</title>
        <authorList>
            <person name="Fu T."/>
        </authorList>
    </citation>
    <scope>NUCLEOTIDE SEQUENCE [LARGE SCALE GENOMIC DNA]</scope>
    <source>
        <strain evidence="1 2">JC075</strain>
    </source>
</reference>
<dbReference type="InterPro" id="IPR003462">
    <property type="entry name" value="ODC_Mu_crystall"/>
</dbReference>
<dbReference type="Proteomes" id="UP000248079">
    <property type="component" value="Unassembled WGS sequence"/>
</dbReference>
<dbReference type="InterPro" id="IPR023401">
    <property type="entry name" value="ODC_N"/>
</dbReference>
<organism evidence="1 2">
    <name type="scientific">Marinifilum breve</name>
    <dbReference type="NCBI Taxonomy" id="2184082"/>
    <lineage>
        <taxon>Bacteria</taxon>
        <taxon>Pseudomonadati</taxon>
        <taxon>Bacteroidota</taxon>
        <taxon>Bacteroidia</taxon>
        <taxon>Marinilabiliales</taxon>
        <taxon>Marinifilaceae</taxon>
    </lineage>
</organism>
<name>A0A2V3ZQH5_9BACT</name>
<dbReference type="Gene3D" id="3.40.50.720">
    <property type="entry name" value="NAD(P)-binding Rossmann-like Domain"/>
    <property type="match status" value="1"/>
</dbReference>
<sequence length="319" mass="35144">MLILNQKQIESLLSRSEVLEAIEDAFTIFQEGNFDMPDRMHANYNNITLLLMPCFTSQYFGTKLVSVNPQNQAIGKPSIYGNMILNDSETGEPLALLNGAALTAVRTGAVGATGMKYISKESSESVGIIGTGTQGFTQALFACTVRPIKKINVFDLDDKKLTEFINKLQKKLPEIEFNGMNSSEELVKKSDIIVCATSSENPVIPNDPNLLKDKCFIGIGSYKPNMREFPDALFSQITKVWVDTPFAAKESGDIVTPLENNLLQKNQVNTISTLVANKHYDQAGTTFFKSVGMALFDVVVAEYLYKKAIKENIGTQADL</sequence>
<accession>A0A2V3ZQH5</accession>
<dbReference type="PANTHER" id="PTHR13812:SF19">
    <property type="entry name" value="KETIMINE REDUCTASE MU-CRYSTALLIN"/>
    <property type="match status" value="1"/>
</dbReference>
<dbReference type="SUPFAM" id="SSF51735">
    <property type="entry name" value="NAD(P)-binding Rossmann-fold domains"/>
    <property type="match status" value="1"/>
</dbReference>
<comment type="caution">
    <text evidence="1">The sequence shown here is derived from an EMBL/GenBank/DDBJ whole genome shotgun (WGS) entry which is preliminary data.</text>
</comment>
<dbReference type="PANTHER" id="PTHR13812">
    <property type="entry name" value="KETIMINE REDUCTASE MU-CRYSTALLIN"/>
    <property type="match status" value="1"/>
</dbReference>
<dbReference type="RefSeq" id="WP_110363767.1">
    <property type="nucleotide sequence ID" value="NZ_QFLI01000015.1"/>
</dbReference>
<dbReference type="OrthoDB" id="9792005at2"/>
<dbReference type="AlphaFoldDB" id="A0A2V3ZQH5"/>
<dbReference type="Pfam" id="PF02423">
    <property type="entry name" value="OCD_Mu_crystall"/>
    <property type="match status" value="1"/>
</dbReference>
<evidence type="ECO:0008006" key="3">
    <source>
        <dbReference type="Google" id="ProtNLM"/>
    </source>
</evidence>
<dbReference type="Gene3D" id="3.30.1780.10">
    <property type="entry name" value="ornithine cyclodeaminase, domain 1"/>
    <property type="match status" value="1"/>
</dbReference>
<dbReference type="InterPro" id="IPR036291">
    <property type="entry name" value="NAD(P)-bd_dom_sf"/>
</dbReference>
<dbReference type="GO" id="GO:0005737">
    <property type="term" value="C:cytoplasm"/>
    <property type="evidence" value="ECO:0007669"/>
    <property type="project" value="TreeGrafter"/>
</dbReference>
<proteinExistence type="predicted"/>